<organism evidence="19 20">
    <name type="scientific">Paenalcaligenes hominis</name>
    <dbReference type="NCBI Taxonomy" id="643674"/>
    <lineage>
        <taxon>Bacteria</taxon>
        <taxon>Pseudomonadati</taxon>
        <taxon>Pseudomonadota</taxon>
        <taxon>Betaproteobacteria</taxon>
        <taxon>Burkholderiales</taxon>
        <taxon>Alcaligenaceae</taxon>
        <taxon>Paenalcaligenes</taxon>
    </lineage>
</organism>
<dbReference type="GO" id="GO:0009252">
    <property type="term" value="P:peptidoglycan biosynthetic process"/>
    <property type="evidence" value="ECO:0007669"/>
    <property type="project" value="UniProtKB-UniRule"/>
</dbReference>
<evidence type="ECO:0000313" key="20">
    <source>
        <dbReference type="Proteomes" id="UP000189369"/>
    </source>
</evidence>
<keyword evidence="14 16" id="KW-0131">Cell cycle</keyword>
<keyword evidence="10 16" id="KW-0573">Peptidoglycan synthesis</keyword>
<feature type="domain" description="Penicillin-binding protein dimerisation" evidence="18">
    <location>
        <begin position="65"/>
        <end position="214"/>
    </location>
</feature>
<evidence type="ECO:0000259" key="18">
    <source>
        <dbReference type="Pfam" id="PF03717"/>
    </source>
</evidence>
<evidence type="ECO:0000256" key="6">
    <source>
        <dbReference type="ARBA" id="ARBA00022670"/>
    </source>
</evidence>
<dbReference type="GO" id="GO:0008360">
    <property type="term" value="P:regulation of cell shape"/>
    <property type="evidence" value="ECO:0007669"/>
    <property type="project" value="UniProtKB-KW"/>
</dbReference>
<evidence type="ECO:0000256" key="2">
    <source>
        <dbReference type="ARBA" id="ARBA00022475"/>
    </source>
</evidence>
<dbReference type="InterPro" id="IPR037532">
    <property type="entry name" value="FtsI_transpept"/>
</dbReference>
<keyword evidence="9 16" id="KW-0133">Cell shape</keyword>
<dbReference type="Gene3D" id="3.90.1310.10">
    <property type="entry name" value="Penicillin-binding protein 2a (Domain 2)"/>
    <property type="match status" value="1"/>
</dbReference>
<keyword evidence="11 16" id="KW-1133">Transmembrane helix</keyword>
<evidence type="ECO:0000256" key="15">
    <source>
        <dbReference type="ARBA" id="ARBA00023316"/>
    </source>
</evidence>
<evidence type="ECO:0000256" key="12">
    <source>
        <dbReference type="ARBA" id="ARBA00023136"/>
    </source>
</evidence>
<dbReference type="OrthoDB" id="9789078at2"/>
<dbReference type="GO" id="GO:0071555">
    <property type="term" value="P:cell wall organization"/>
    <property type="evidence" value="ECO:0007669"/>
    <property type="project" value="UniProtKB-KW"/>
</dbReference>
<dbReference type="GO" id="GO:0000917">
    <property type="term" value="P:division septum assembly"/>
    <property type="evidence" value="ECO:0007669"/>
    <property type="project" value="UniProtKB-KW"/>
</dbReference>
<gene>
    <name evidence="16" type="primary">ftsI</name>
    <name evidence="19" type="ORF">PAEH1_11355</name>
</gene>
<keyword evidence="4 16" id="KW-0132">Cell division</keyword>
<evidence type="ECO:0000313" key="19">
    <source>
        <dbReference type="EMBL" id="AQS51991.1"/>
    </source>
</evidence>
<dbReference type="Pfam" id="PF03717">
    <property type="entry name" value="PBP_dimer"/>
    <property type="match status" value="1"/>
</dbReference>
<dbReference type="GO" id="GO:0008658">
    <property type="term" value="F:penicillin binding"/>
    <property type="evidence" value="ECO:0007669"/>
    <property type="project" value="InterPro"/>
</dbReference>
<dbReference type="Gene3D" id="1.10.150.770">
    <property type="match status" value="1"/>
</dbReference>
<dbReference type="EMBL" id="CP019697">
    <property type="protein sequence ID" value="AQS51991.1"/>
    <property type="molecule type" value="Genomic_DNA"/>
</dbReference>
<keyword evidence="6 16" id="KW-0645">Protease</keyword>
<name>A0A1U9K1S8_9BURK</name>
<keyword evidence="15 16" id="KW-0961">Cell wall biogenesis/degradation</keyword>
<feature type="domain" description="Penicillin-binding protein transpeptidase" evidence="17">
    <location>
        <begin position="256"/>
        <end position="550"/>
    </location>
</feature>
<dbReference type="InterPro" id="IPR001460">
    <property type="entry name" value="PCN-bd_Tpept"/>
</dbReference>
<keyword evidence="5 16" id="KW-0121">Carboxypeptidase</keyword>
<dbReference type="PANTHER" id="PTHR30627">
    <property type="entry name" value="PEPTIDOGLYCAN D,D-TRANSPEPTIDASE"/>
    <property type="match status" value="1"/>
</dbReference>
<evidence type="ECO:0000256" key="10">
    <source>
        <dbReference type="ARBA" id="ARBA00022984"/>
    </source>
</evidence>
<proteinExistence type="inferred from homology"/>
<evidence type="ECO:0000259" key="17">
    <source>
        <dbReference type="Pfam" id="PF00905"/>
    </source>
</evidence>
<dbReference type="InterPro" id="IPR005311">
    <property type="entry name" value="PBP_dimer"/>
</dbReference>
<keyword evidence="3 16" id="KW-0997">Cell inner membrane</keyword>
<keyword evidence="13 16" id="KW-0717">Septation</keyword>
<evidence type="ECO:0000256" key="7">
    <source>
        <dbReference type="ARBA" id="ARBA00022692"/>
    </source>
</evidence>
<dbReference type="Pfam" id="PF00905">
    <property type="entry name" value="Transpeptidase"/>
    <property type="match status" value="1"/>
</dbReference>
<comment type="subcellular location">
    <subcellularLocation>
        <location evidence="1">Membrane</location>
    </subcellularLocation>
</comment>
<evidence type="ECO:0000256" key="1">
    <source>
        <dbReference type="ARBA" id="ARBA00004370"/>
    </source>
</evidence>
<comment type="catalytic activity">
    <reaction evidence="16">
        <text>Preferential cleavage: (Ac)2-L-Lys-D-Ala-|-D-Ala. Also transpeptidation of peptidyl-alanyl moieties that are N-acyl substituents of D-alanine.</text>
        <dbReference type="EC" id="3.4.16.4"/>
    </reaction>
</comment>
<comment type="similarity">
    <text evidence="16">Belongs to the transpeptidase family. FtsI subfamily.</text>
</comment>
<dbReference type="Gene3D" id="3.30.450.330">
    <property type="match status" value="1"/>
</dbReference>
<dbReference type="SUPFAM" id="SSF56519">
    <property type="entry name" value="Penicillin binding protein dimerisation domain"/>
    <property type="match status" value="1"/>
</dbReference>
<comment type="function">
    <text evidence="16">Catalyzes cross-linking of the peptidoglycan cell wall at the division septum.</text>
</comment>
<dbReference type="GO" id="GO:0009002">
    <property type="term" value="F:serine-type D-Ala-D-Ala carboxypeptidase activity"/>
    <property type="evidence" value="ECO:0007669"/>
    <property type="project" value="UniProtKB-UniRule"/>
</dbReference>
<keyword evidence="8 16" id="KW-0378">Hydrolase</keyword>
<sequence length="578" mass="63528">MSARDHKVRKQQPVTSVPLWRARFVLVCILCAFGVLIARALQLQGLNTEFLQAQGEKRYHQELSLPAIRGKIFDRSGKVVLASTVLVKAVWANPQDSAKATDEQLTQVGAILNLPLAEVKRLIAKGGREFAYLKRQVEMDEAEQVLALKVPGIHTRDEVRRVYPEGETVSQIVGITDIDGEGTEGVELTFNTELAGQAGSRKVLRDRLGRVLEDVAEVIPPVHGQDLYLSLDAGMQYDTYMALEKAMQETNANAASAVVADVQTGEILALVNLPTFNPAQRHTIRPEFTRNRALTDTFEPGSIMKPFTVALALDIKRIGLNTKFNTGNGQYRYQGHTITDVSRNNGVLDAAGILRRSSNIGMTMISEILTSEEMWQRFTMLGFGRAPQIGFPGAVAGRLRPWDRWRPIERATMAYGYGLSVSLMQMAQAYTTFARNGDMVSLSLIKRETQPTTIQVFRPEVAVAVRHMLEAAAGPDGARLAQVQGYRVAGKSGTARKIVDGKYSKSLYRGSFVGFAPVSNPRIVVAVSIDEPKGHYFGGRIAAPVFADIVANSLRRLEIEPDEPVDALVALGADQEKR</sequence>
<evidence type="ECO:0000256" key="4">
    <source>
        <dbReference type="ARBA" id="ARBA00022618"/>
    </source>
</evidence>
<dbReference type="UniPathway" id="UPA00219"/>
<dbReference type="InterPro" id="IPR012338">
    <property type="entry name" value="Beta-lactam/transpept-like"/>
</dbReference>
<dbReference type="PANTHER" id="PTHR30627:SF1">
    <property type="entry name" value="PEPTIDOGLYCAN D,D-TRANSPEPTIDASE FTSI"/>
    <property type="match status" value="1"/>
</dbReference>
<dbReference type="Gene3D" id="3.40.710.10">
    <property type="entry name" value="DD-peptidase/beta-lactamase superfamily"/>
    <property type="match status" value="1"/>
</dbReference>
<dbReference type="Proteomes" id="UP000189369">
    <property type="component" value="Chromosome"/>
</dbReference>
<evidence type="ECO:0000256" key="3">
    <source>
        <dbReference type="ARBA" id="ARBA00022519"/>
    </source>
</evidence>
<feature type="active site" description="Acyl-ester intermediate" evidence="16">
    <location>
        <position position="302"/>
    </location>
</feature>
<dbReference type="AlphaFoldDB" id="A0A1U9K1S8"/>
<evidence type="ECO:0000256" key="9">
    <source>
        <dbReference type="ARBA" id="ARBA00022960"/>
    </source>
</evidence>
<comment type="pathway">
    <text evidence="16">Cell wall biogenesis; peptidoglycan biosynthesis.</text>
</comment>
<reference evidence="19 20" key="1">
    <citation type="submission" date="2017-01" db="EMBL/GenBank/DDBJ databases">
        <title>Complete Genome Sequence of Paenalcaligenes hominis, Isolated from a paraplegic Patient with neurogenic bladder.</title>
        <authorList>
            <person name="Mukhopadhyay R."/>
            <person name="Joaquin J."/>
            <person name="Hogue R."/>
            <person name="Kilaru A."/>
            <person name="Jospin G."/>
            <person name="Mars K."/>
            <person name="Eisen J.A."/>
            <person name="Chaturvedi V."/>
        </authorList>
    </citation>
    <scope>NUCLEOTIDE SEQUENCE [LARGE SCALE GENOMIC DNA]</scope>
    <source>
        <strain evidence="19 20">15S00501</strain>
    </source>
</reference>
<dbReference type="InterPro" id="IPR050515">
    <property type="entry name" value="Beta-lactam/transpept"/>
</dbReference>
<dbReference type="GO" id="GO:0005886">
    <property type="term" value="C:plasma membrane"/>
    <property type="evidence" value="ECO:0007669"/>
    <property type="project" value="UniProtKB-UniRule"/>
</dbReference>
<dbReference type="HAMAP" id="MF_02080">
    <property type="entry name" value="FtsI_transpept"/>
    <property type="match status" value="1"/>
</dbReference>
<evidence type="ECO:0000256" key="13">
    <source>
        <dbReference type="ARBA" id="ARBA00023210"/>
    </source>
</evidence>
<dbReference type="InterPro" id="IPR036138">
    <property type="entry name" value="PBP_dimer_sf"/>
</dbReference>
<dbReference type="EC" id="3.4.16.4" evidence="16"/>
<dbReference type="SUPFAM" id="SSF56601">
    <property type="entry name" value="beta-lactamase/transpeptidase-like"/>
    <property type="match status" value="1"/>
</dbReference>
<dbReference type="GO" id="GO:0006508">
    <property type="term" value="P:proteolysis"/>
    <property type="evidence" value="ECO:0007669"/>
    <property type="project" value="UniProtKB-KW"/>
</dbReference>
<keyword evidence="12 16" id="KW-0472">Membrane</keyword>
<evidence type="ECO:0000256" key="5">
    <source>
        <dbReference type="ARBA" id="ARBA00022645"/>
    </source>
</evidence>
<evidence type="ECO:0000256" key="14">
    <source>
        <dbReference type="ARBA" id="ARBA00023306"/>
    </source>
</evidence>
<dbReference type="GO" id="GO:0008955">
    <property type="term" value="F:peptidoglycan glycosyltransferase activity"/>
    <property type="evidence" value="ECO:0007669"/>
    <property type="project" value="InterPro"/>
</dbReference>
<evidence type="ECO:0000256" key="8">
    <source>
        <dbReference type="ARBA" id="ARBA00022801"/>
    </source>
</evidence>
<accession>A0A1U9K1S8</accession>
<dbReference type="STRING" id="643674.PAEH1_11355"/>
<protein>
    <recommendedName>
        <fullName evidence="16">Peptidoglycan D,D-transpeptidase FtsI</fullName>
        <ecNumber evidence="16">3.4.16.4</ecNumber>
    </recommendedName>
    <alternativeName>
        <fullName evidence="16">Penicillin-binding protein 3</fullName>
        <shortName evidence="16">PBP-3</shortName>
    </alternativeName>
</protein>
<evidence type="ECO:0000256" key="16">
    <source>
        <dbReference type="HAMAP-Rule" id="MF_02080"/>
    </source>
</evidence>
<evidence type="ECO:0000256" key="11">
    <source>
        <dbReference type="ARBA" id="ARBA00022989"/>
    </source>
</evidence>
<dbReference type="KEGG" id="phn:PAEH1_11355"/>
<keyword evidence="2 16" id="KW-1003">Cell membrane</keyword>
<dbReference type="GO" id="GO:0043093">
    <property type="term" value="P:FtsZ-dependent cytokinesis"/>
    <property type="evidence" value="ECO:0007669"/>
    <property type="project" value="UniProtKB-UniRule"/>
</dbReference>
<keyword evidence="7 16" id="KW-0812">Transmembrane</keyword>